<dbReference type="Proteomes" id="UP001596047">
    <property type="component" value="Unassembled WGS sequence"/>
</dbReference>
<dbReference type="Pfam" id="PF08543">
    <property type="entry name" value="Phos_pyr_kin"/>
    <property type="match status" value="1"/>
</dbReference>
<evidence type="ECO:0000256" key="11">
    <source>
        <dbReference type="ARBA" id="ARBA00043176"/>
    </source>
</evidence>
<evidence type="ECO:0000256" key="9">
    <source>
        <dbReference type="ARBA" id="ARBA00037917"/>
    </source>
</evidence>
<dbReference type="CDD" id="cd01169">
    <property type="entry name" value="HMPP_kinase"/>
    <property type="match status" value="1"/>
</dbReference>
<evidence type="ECO:0000256" key="8">
    <source>
        <dbReference type="ARBA" id="ARBA00022977"/>
    </source>
</evidence>
<keyword evidence="15" id="KW-1185">Reference proteome</keyword>
<evidence type="ECO:0000313" key="14">
    <source>
        <dbReference type="EMBL" id="MFC5648077.1"/>
    </source>
</evidence>
<evidence type="ECO:0000256" key="2">
    <source>
        <dbReference type="ARBA" id="ARBA00000565"/>
    </source>
</evidence>
<comment type="caution">
    <text evidence="14">The sequence shown here is derived from an EMBL/GenBank/DDBJ whole genome shotgun (WGS) entry which is preliminary data.</text>
</comment>
<evidence type="ECO:0000256" key="4">
    <source>
        <dbReference type="ARBA" id="ARBA00009879"/>
    </source>
</evidence>
<evidence type="ECO:0000256" key="1">
    <source>
        <dbReference type="ARBA" id="ARBA00000151"/>
    </source>
</evidence>
<evidence type="ECO:0000256" key="3">
    <source>
        <dbReference type="ARBA" id="ARBA00004769"/>
    </source>
</evidence>
<comment type="pathway">
    <text evidence="9">Cofactor biosynthesis; thiamine diphosphate biosynthesis; 4-amino-2-methyl-5-diphosphomethylpyrimidine from 5-amino-1-(5-phospho-D-ribosyl)imidazole: step 2/3.</text>
</comment>
<dbReference type="EC" id="2.7.4.7" evidence="6"/>
<evidence type="ECO:0000256" key="6">
    <source>
        <dbReference type="ARBA" id="ARBA00012963"/>
    </source>
</evidence>
<proteinExistence type="inferred from homology"/>
<evidence type="ECO:0000256" key="5">
    <source>
        <dbReference type="ARBA" id="ARBA00012135"/>
    </source>
</evidence>
<evidence type="ECO:0000313" key="15">
    <source>
        <dbReference type="Proteomes" id="UP001596047"/>
    </source>
</evidence>
<dbReference type="InterPro" id="IPR029056">
    <property type="entry name" value="Ribokinase-like"/>
</dbReference>
<dbReference type="PANTHER" id="PTHR20858:SF17">
    <property type="entry name" value="HYDROXYMETHYLPYRIMIDINE_PHOSPHOMETHYLPYRIMIDINE KINASE THI20-RELATED"/>
    <property type="match status" value="1"/>
</dbReference>
<evidence type="ECO:0000256" key="12">
    <source>
        <dbReference type="SAM" id="MobiDB-lite"/>
    </source>
</evidence>
<organism evidence="14 15">
    <name type="scientific">Paenibacillus solisilvae</name>
    <dbReference type="NCBI Taxonomy" id="2486751"/>
    <lineage>
        <taxon>Bacteria</taxon>
        <taxon>Bacillati</taxon>
        <taxon>Bacillota</taxon>
        <taxon>Bacilli</taxon>
        <taxon>Bacillales</taxon>
        <taxon>Paenibacillaceae</taxon>
        <taxon>Paenibacillus</taxon>
    </lineage>
</organism>
<evidence type="ECO:0000256" key="7">
    <source>
        <dbReference type="ARBA" id="ARBA00019161"/>
    </source>
</evidence>
<accession>A0ABW0VT06</accession>
<comment type="pathway">
    <text evidence="3">Cofactor biosynthesis; thiamine diphosphate biosynthesis; 4-amino-2-methyl-5-diphosphomethylpyrimidine from 5-amino-1-(5-phospho-D-ribosyl)imidazole: step 3/3.</text>
</comment>
<evidence type="ECO:0000256" key="10">
    <source>
        <dbReference type="ARBA" id="ARBA00042102"/>
    </source>
</evidence>
<sequence>MSGIRMKNPESEAAAEAGSVLTDPPPRVLTIAGSDSGGGAGIQADLKTFQELGVYGMSAMTAVTSQNSLGIQAIYPLPEETVESQIESVLSDIGADAVKTGMLLTPTNVFLAASAIDRYSIKHVVIDPVLHAKDGSALLRQEAIAALKSELFPFAEVITPNVPEACELLGWPAHSIRTLEDMALAAQELLQLGPQYVFMKGGHLPADPSPSDEIETQNLSIDVLVGRKGSEYFREFYHAPRIPTKHTHGTGCTTASAIAAGLAHGYPLVEAVNIAKSFVTAAIQSAVPLGCGIGSLWHAAHRNKH</sequence>
<reference evidence="15" key="1">
    <citation type="journal article" date="2019" name="Int. J. Syst. Evol. Microbiol.">
        <title>The Global Catalogue of Microorganisms (GCM) 10K type strain sequencing project: providing services to taxonomists for standard genome sequencing and annotation.</title>
        <authorList>
            <consortium name="The Broad Institute Genomics Platform"/>
            <consortium name="The Broad Institute Genome Sequencing Center for Infectious Disease"/>
            <person name="Wu L."/>
            <person name="Ma J."/>
        </authorList>
    </citation>
    <scope>NUCLEOTIDE SEQUENCE [LARGE SCALE GENOMIC DNA]</scope>
    <source>
        <strain evidence="15">CGMCC 1.3240</strain>
    </source>
</reference>
<dbReference type="PANTHER" id="PTHR20858">
    <property type="entry name" value="PHOSPHOMETHYLPYRIMIDINE KINASE"/>
    <property type="match status" value="1"/>
</dbReference>
<keyword evidence="8" id="KW-0784">Thiamine biosynthesis</keyword>
<dbReference type="InterPro" id="IPR004399">
    <property type="entry name" value="HMP/HMP-P_kinase_dom"/>
</dbReference>
<feature type="region of interest" description="Disordered" evidence="12">
    <location>
        <begin position="1"/>
        <end position="26"/>
    </location>
</feature>
<protein>
    <recommendedName>
        <fullName evidence="7">Hydroxymethylpyrimidine/phosphomethylpyrimidine kinase</fullName>
        <ecNumber evidence="5">2.7.1.49</ecNumber>
        <ecNumber evidence="6">2.7.4.7</ecNumber>
    </recommendedName>
    <alternativeName>
        <fullName evidence="10">Hydroxymethylpyrimidine kinase</fullName>
    </alternativeName>
    <alternativeName>
        <fullName evidence="11">Hydroxymethylpyrimidine phosphate kinase</fullName>
    </alternativeName>
</protein>
<comment type="catalytic activity">
    <reaction evidence="1">
        <text>4-amino-5-hydroxymethyl-2-methylpyrimidine + ATP = 4-amino-2-methyl-5-(phosphooxymethyl)pyrimidine + ADP + H(+)</text>
        <dbReference type="Rhea" id="RHEA:23096"/>
        <dbReference type="ChEBI" id="CHEBI:15378"/>
        <dbReference type="ChEBI" id="CHEBI:16892"/>
        <dbReference type="ChEBI" id="CHEBI:30616"/>
        <dbReference type="ChEBI" id="CHEBI:58354"/>
        <dbReference type="ChEBI" id="CHEBI:456216"/>
        <dbReference type="EC" id="2.7.1.49"/>
    </reaction>
</comment>
<keyword evidence="14" id="KW-0418">Kinase</keyword>
<comment type="catalytic activity">
    <reaction evidence="2">
        <text>4-amino-2-methyl-5-(phosphooxymethyl)pyrimidine + ATP = 4-amino-2-methyl-5-(diphosphooxymethyl)pyrimidine + ADP</text>
        <dbReference type="Rhea" id="RHEA:19893"/>
        <dbReference type="ChEBI" id="CHEBI:30616"/>
        <dbReference type="ChEBI" id="CHEBI:57841"/>
        <dbReference type="ChEBI" id="CHEBI:58354"/>
        <dbReference type="ChEBI" id="CHEBI:456216"/>
        <dbReference type="EC" id="2.7.4.7"/>
    </reaction>
</comment>
<dbReference type="SUPFAM" id="SSF53613">
    <property type="entry name" value="Ribokinase-like"/>
    <property type="match status" value="1"/>
</dbReference>
<keyword evidence="14" id="KW-0808">Transferase</keyword>
<dbReference type="EMBL" id="JBHSOW010000015">
    <property type="protein sequence ID" value="MFC5648077.1"/>
    <property type="molecule type" value="Genomic_DNA"/>
</dbReference>
<evidence type="ECO:0000259" key="13">
    <source>
        <dbReference type="Pfam" id="PF08543"/>
    </source>
</evidence>
<gene>
    <name evidence="14" type="primary">thiD</name>
    <name evidence="14" type="ORF">ACFPYJ_02905</name>
</gene>
<feature type="domain" description="Pyridoxamine kinase/Phosphomethylpyrimidine kinase" evidence="13">
    <location>
        <begin position="35"/>
        <end position="296"/>
    </location>
</feature>
<dbReference type="GO" id="GO:0008902">
    <property type="term" value="F:hydroxymethylpyrimidine kinase activity"/>
    <property type="evidence" value="ECO:0007669"/>
    <property type="project" value="UniProtKB-EC"/>
</dbReference>
<name>A0ABW0VT06_9BACL</name>
<dbReference type="Gene3D" id="3.40.1190.20">
    <property type="match status" value="1"/>
</dbReference>
<dbReference type="GO" id="GO:0008972">
    <property type="term" value="F:phosphomethylpyrimidine kinase activity"/>
    <property type="evidence" value="ECO:0007669"/>
    <property type="project" value="UniProtKB-EC"/>
</dbReference>
<dbReference type="EC" id="2.7.1.49" evidence="5"/>
<comment type="similarity">
    <text evidence="4">Belongs to the ThiD family.</text>
</comment>
<dbReference type="RefSeq" id="WP_379186540.1">
    <property type="nucleotide sequence ID" value="NZ_JBHSOW010000015.1"/>
</dbReference>
<dbReference type="NCBIfam" id="TIGR00097">
    <property type="entry name" value="HMP-P_kinase"/>
    <property type="match status" value="1"/>
</dbReference>
<dbReference type="InterPro" id="IPR013749">
    <property type="entry name" value="PM/HMP-P_kinase-1"/>
</dbReference>